<dbReference type="EMBL" id="MCGT01000003">
    <property type="protein sequence ID" value="ORX61702.1"/>
    <property type="molecule type" value="Genomic_DNA"/>
</dbReference>
<feature type="region of interest" description="Disordered" evidence="1">
    <location>
        <begin position="114"/>
        <end position="222"/>
    </location>
</feature>
<dbReference type="AlphaFoldDB" id="A0A1X2GUK1"/>
<gene>
    <name evidence="2" type="ORF">DM01DRAFT_1404455</name>
</gene>
<proteinExistence type="predicted"/>
<evidence type="ECO:0000313" key="2">
    <source>
        <dbReference type="EMBL" id="ORX61702.1"/>
    </source>
</evidence>
<evidence type="ECO:0000313" key="3">
    <source>
        <dbReference type="Proteomes" id="UP000242146"/>
    </source>
</evidence>
<protein>
    <submittedName>
        <fullName evidence="2">Uncharacterized protein</fullName>
    </submittedName>
</protein>
<feature type="compositionally biased region" description="Basic residues" evidence="1">
    <location>
        <begin position="187"/>
        <end position="196"/>
    </location>
</feature>
<dbReference type="Proteomes" id="UP000242146">
    <property type="component" value="Unassembled WGS sequence"/>
</dbReference>
<evidence type="ECO:0000256" key="1">
    <source>
        <dbReference type="SAM" id="MobiDB-lite"/>
    </source>
</evidence>
<organism evidence="2 3">
    <name type="scientific">Hesseltinella vesiculosa</name>
    <dbReference type="NCBI Taxonomy" id="101127"/>
    <lineage>
        <taxon>Eukaryota</taxon>
        <taxon>Fungi</taxon>
        <taxon>Fungi incertae sedis</taxon>
        <taxon>Mucoromycota</taxon>
        <taxon>Mucoromycotina</taxon>
        <taxon>Mucoromycetes</taxon>
        <taxon>Mucorales</taxon>
        <taxon>Cunninghamellaceae</taxon>
        <taxon>Hesseltinella</taxon>
    </lineage>
</organism>
<accession>A0A1X2GUK1</accession>
<feature type="compositionally biased region" description="Low complexity" evidence="1">
    <location>
        <begin position="138"/>
        <end position="186"/>
    </location>
</feature>
<dbReference type="OrthoDB" id="19659at2759"/>
<name>A0A1X2GUK1_9FUNG</name>
<reference evidence="2 3" key="1">
    <citation type="submission" date="2016-07" db="EMBL/GenBank/DDBJ databases">
        <title>Pervasive Adenine N6-methylation of Active Genes in Fungi.</title>
        <authorList>
            <consortium name="DOE Joint Genome Institute"/>
            <person name="Mondo S.J."/>
            <person name="Dannebaum R.O."/>
            <person name="Kuo R.C."/>
            <person name="Labutti K."/>
            <person name="Haridas S."/>
            <person name="Kuo A."/>
            <person name="Salamov A."/>
            <person name="Ahrendt S.R."/>
            <person name="Lipzen A."/>
            <person name="Sullivan W."/>
            <person name="Andreopoulos W.B."/>
            <person name="Clum A."/>
            <person name="Lindquist E."/>
            <person name="Daum C."/>
            <person name="Ramamoorthy G.K."/>
            <person name="Gryganskyi A."/>
            <person name="Culley D."/>
            <person name="Magnuson J.K."/>
            <person name="James T.Y."/>
            <person name="O'Malley M.A."/>
            <person name="Stajich J.E."/>
            <person name="Spatafora J.W."/>
            <person name="Visel A."/>
            <person name="Grigoriev I.V."/>
        </authorList>
    </citation>
    <scope>NUCLEOTIDE SEQUENCE [LARGE SCALE GENOMIC DNA]</scope>
    <source>
        <strain evidence="2 3">NRRL 3301</strain>
    </source>
</reference>
<keyword evidence="3" id="KW-1185">Reference proteome</keyword>
<sequence>MFDTYAAQIHSTLNDVQRGMDVISQQQDELYQQLCKTRDDSITDEEIGLIKARMDRTKEYYGKLMQLRAAMVNMSIKSKQLLKRSEKMKAIKLDYLSKVDEIRQREQARDQAIAAELPPSLQQPLEDEPEREPEPVGSLSASQPLPSSPSTPITPLADPNSLTRTSSTSSLPLAAIVPSSSSSSLVKSKKKKRKPKAREVEIDDGLDEPAWVPRRTPVPKKS</sequence>
<comment type="caution">
    <text evidence="2">The sequence shown here is derived from an EMBL/GenBank/DDBJ whole genome shotgun (WGS) entry which is preliminary data.</text>
</comment>